<organism evidence="2 3">
    <name type="scientific">Chlamydomonas reinhardtii</name>
    <name type="common">Chlamydomonas smithii</name>
    <dbReference type="NCBI Taxonomy" id="3055"/>
    <lineage>
        <taxon>Eukaryota</taxon>
        <taxon>Viridiplantae</taxon>
        <taxon>Chlorophyta</taxon>
        <taxon>core chlorophytes</taxon>
        <taxon>Chlorophyceae</taxon>
        <taxon>CS clade</taxon>
        <taxon>Chlamydomonadales</taxon>
        <taxon>Chlamydomonadaceae</taxon>
        <taxon>Chlamydomonas</taxon>
    </lineage>
</organism>
<dbReference type="KEGG" id="cre:CHLRE_01g059252v5"/>
<evidence type="ECO:0000256" key="1">
    <source>
        <dbReference type="SAM" id="MobiDB-lite"/>
    </source>
</evidence>
<proteinExistence type="predicted"/>
<feature type="compositionally biased region" description="Gly residues" evidence="1">
    <location>
        <begin position="312"/>
        <end position="329"/>
    </location>
</feature>
<dbReference type="Gramene" id="PNW89063">
    <property type="protein sequence ID" value="PNW89063"/>
    <property type="gene ID" value="CHLRE_01g059252v5"/>
</dbReference>
<evidence type="ECO:0000313" key="2">
    <source>
        <dbReference type="EMBL" id="PNW89063.1"/>
    </source>
</evidence>
<sequence>MLLTRLSGPAAAGVPGMRPTPHVRHGACLGSHRHGCGTASHGRAWRVAAACHLPEGSAGATPGVGSPPAAAAGQDSVQCFTEMLRQELNPVETSLQVVRQELSTIKTSLQEMKKSLHQIEGFSAILVEAVAGTALRDREQKQEAASVVLKDAASVVKCVLPPGLPPHVHEVAAGKLAAWLVEEDRGLRAILESELRAVPSRLTNKANAQWKAAAASAAQAALAVLQCAACGQQNYSPALDALKCCADRLPVSLQLLETYATNDRDTALALMRGELCVAALTALHPLSSGEASSTATQLQVDRLLPLRVCAETGGGKGGSNGRSGSGSGDGEGDGDGDGSGDGSGDGEGEGDGGSTSGPRVGPGVTAVLEIQQIKSSSAGLPTARAQVARCGRIFACVYSVLRERLSEALANAEVQLPPELRLQATIALGQDGEPGASEEQRPPQLELSTADGGRTLMQMQYLVLAAETLVPWVPSRQQ</sequence>
<dbReference type="InParanoid" id="A0A2K3E8F8"/>
<dbReference type="ExpressionAtlas" id="A0A2K3E8F8">
    <property type="expression patterns" value="baseline"/>
</dbReference>
<dbReference type="PaxDb" id="3055-EDO98304"/>
<dbReference type="OrthoDB" id="547164at2759"/>
<feature type="compositionally biased region" description="Acidic residues" evidence="1">
    <location>
        <begin position="330"/>
        <end position="350"/>
    </location>
</feature>
<dbReference type="EMBL" id="CM008962">
    <property type="protein sequence ID" value="PNW89063.1"/>
    <property type="molecule type" value="Genomic_DNA"/>
</dbReference>
<protein>
    <submittedName>
        <fullName evidence="2">Uncharacterized protein</fullName>
    </submittedName>
</protein>
<reference evidence="2 3" key="1">
    <citation type="journal article" date="2007" name="Science">
        <title>The Chlamydomonas genome reveals the evolution of key animal and plant functions.</title>
        <authorList>
            <person name="Merchant S.S."/>
            <person name="Prochnik S.E."/>
            <person name="Vallon O."/>
            <person name="Harris E.H."/>
            <person name="Karpowicz S.J."/>
            <person name="Witman G.B."/>
            <person name="Terry A."/>
            <person name="Salamov A."/>
            <person name="Fritz-Laylin L.K."/>
            <person name="Marechal-Drouard L."/>
            <person name="Marshall W.F."/>
            <person name="Qu L.H."/>
            <person name="Nelson D.R."/>
            <person name="Sanderfoot A.A."/>
            <person name="Spalding M.H."/>
            <person name="Kapitonov V.V."/>
            <person name="Ren Q."/>
            <person name="Ferris P."/>
            <person name="Lindquist E."/>
            <person name="Shapiro H."/>
            <person name="Lucas S.M."/>
            <person name="Grimwood J."/>
            <person name="Schmutz J."/>
            <person name="Cardol P."/>
            <person name="Cerutti H."/>
            <person name="Chanfreau G."/>
            <person name="Chen C.L."/>
            <person name="Cognat V."/>
            <person name="Croft M.T."/>
            <person name="Dent R."/>
            <person name="Dutcher S."/>
            <person name="Fernandez E."/>
            <person name="Fukuzawa H."/>
            <person name="Gonzalez-Ballester D."/>
            <person name="Gonzalez-Halphen D."/>
            <person name="Hallmann A."/>
            <person name="Hanikenne M."/>
            <person name="Hippler M."/>
            <person name="Inwood W."/>
            <person name="Jabbari K."/>
            <person name="Kalanon M."/>
            <person name="Kuras R."/>
            <person name="Lefebvre P.A."/>
            <person name="Lemaire S.D."/>
            <person name="Lobanov A.V."/>
            <person name="Lohr M."/>
            <person name="Manuell A."/>
            <person name="Meier I."/>
            <person name="Mets L."/>
            <person name="Mittag M."/>
            <person name="Mittelmeier T."/>
            <person name="Moroney J.V."/>
            <person name="Moseley J."/>
            <person name="Napoli C."/>
            <person name="Nedelcu A.M."/>
            <person name="Niyogi K."/>
            <person name="Novoselov S.V."/>
            <person name="Paulsen I.T."/>
            <person name="Pazour G."/>
            <person name="Purton S."/>
            <person name="Ral J.P."/>
            <person name="Riano-Pachon D.M."/>
            <person name="Riekhof W."/>
            <person name="Rymarquis L."/>
            <person name="Schroda M."/>
            <person name="Stern D."/>
            <person name="Umen J."/>
            <person name="Willows R."/>
            <person name="Wilson N."/>
            <person name="Zimmer S.L."/>
            <person name="Allmer J."/>
            <person name="Balk J."/>
            <person name="Bisova K."/>
            <person name="Chen C.J."/>
            <person name="Elias M."/>
            <person name="Gendler K."/>
            <person name="Hauser C."/>
            <person name="Lamb M.R."/>
            <person name="Ledford H."/>
            <person name="Long J.C."/>
            <person name="Minagawa J."/>
            <person name="Page M.D."/>
            <person name="Pan J."/>
            <person name="Pootakham W."/>
            <person name="Roje S."/>
            <person name="Rose A."/>
            <person name="Stahlberg E."/>
            <person name="Terauchi A.M."/>
            <person name="Yang P."/>
            <person name="Ball S."/>
            <person name="Bowler C."/>
            <person name="Dieckmann C.L."/>
            <person name="Gladyshev V.N."/>
            <person name="Green P."/>
            <person name="Jorgensen R."/>
            <person name="Mayfield S."/>
            <person name="Mueller-Roeber B."/>
            <person name="Rajamani S."/>
            <person name="Sayre R.T."/>
            <person name="Brokstein P."/>
            <person name="Dubchak I."/>
            <person name="Goodstein D."/>
            <person name="Hornick L."/>
            <person name="Huang Y.W."/>
            <person name="Jhaveri J."/>
            <person name="Luo Y."/>
            <person name="Martinez D."/>
            <person name="Ngau W.C."/>
            <person name="Otillar B."/>
            <person name="Poliakov A."/>
            <person name="Porter A."/>
            <person name="Szajkowski L."/>
            <person name="Werner G."/>
            <person name="Zhou K."/>
            <person name="Grigoriev I.V."/>
            <person name="Rokhsar D.S."/>
            <person name="Grossman A.R."/>
        </authorList>
    </citation>
    <scope>NUCLEOTIDE SEQUENCE [LARGE SCALE GENOMIC DNA]</scope>
    <source>
        <strain evidence="3">CC-503</strain>
    </source>
</reference>
<accession>A0A2K3E8F8</accession>
<dbReference type="GeneID" id="5725740"/>
<gene>
    <name evidence="2" type="ORF">CHLRE_01g059252v5</name>
</gene>
<feature type="region of interest" description="Disordered" evidence="1">
    <location>
        <begin position="312"/>
        <end position="362"/>
    </location>
</feature>
<dbReference type="RefSeq" id="XP_042928979.1">
    <property type="nucleotide sequence ID" value="XM_043059065.1"/>
</dbReference>
<evidence type="ECO:0000313" key="3">
    <source>
        <dbReference type="Proteomes" id="UP000006906"/>
    </source>
</evidence>
<dbReference type="Proteomes" id="UP000006906">
    <property type="component" value="Chromosome 1"/>
</dbReference>
<dbReference type="AlphaFoldDB" id="A0A2K3E8F8"/>
<keyword evidence="3" id="KW-1185">Reference proteome</keyword>
<name>A0A2K3E8F8_CHLRE</name>